<dbReference type="Pfam" id="PF00091">
    <property type="entry name" value="Tubulin"/>
    <property type="match status" value="1"/>
</dbReference>
<dbReference type="SMART" id="SM00864">
    <property type="entry name" value="Tubulin"/>
    <property type="match status" value="1"/>
</dbReference>
<proteinExistence type="inferred from homology"/>
<dbReference type="STRING" id="9669.ENSMPUP00000016947"/>
<feature type="domain" description="Tubulin/FtsZ GTPase" evidence="11">
    <location>
        <begin position="48"/>
        <end position="243"/>
    </location>
</feature>
<evidence type="ECO:0000256" key="3">
    <source>
        <dbReference type="ARBA" id="ARBA00009636"/>
    </source>
</evidence>
<keyword evidence="6" id="KW-0547">Nucleotide-binding</keyword>
<feature type="domain" description="Tubulin/FtsZ 2-layer sandwich" evidence="12">
    <location>
        <begin position="245"/>
        <end position="379"/>
    </location>
</feature>
<keyword evidence="5" id="KW-0493">Microtubule</keyword>
<comment type="similarity">
    <text evidence="3">Belongs to the tubulin family.</text>
</comment>
<dbReference type="Gene3D" id="3.40.50.1440">
    <property type="entry name" value="Tubulin/FtsZ, GTPase domain"/>
    <property type="match status" value="1"/>
</dbReference>
<dbReference type="GO" id="GO:0005874">
    <property type="term" value="C:microtubule"/>
    <property type="evidence" value="ECO:0007669"/>
    <property type="project" value="UniProtKB-KW"/>
</dbReference>
<dbReference type="Pfam" id="PF03953">
    <property type="entry name" value="Tubulin_C"/>
    <property type="match status" value="1"/>
</dbReference>
<evidence type="ECO:0000256" key="8">
    <source>
        <dbReference type="ARBA" id="ARBA00023134"/>
    </source>
</evidence>
<dbReference type="GO" id="GO:0005200">
    <property type="term" value="F:structural constituent of cytoskeleton"/>
    <property type="evidence" value="ECO:0007669"/>
    <property type="project" value="InterPro"/>
</dbReference>
<dbReference type="Ensembl" id="ENSMPUT00000017200.1">
    <property type="protein sequence ID" value="ENSMPUP00000016947.1"/>
    <property type="gene ID" value="ENSMPUG00000017055.1"/>
</dbReference>
<dbReference type="SUPFAM" id="SSF52490">
    <property type="entry name" value="Tubulin nucleotide-binding domain-like"/>
    <property type="match status" value="1"/>
</dbReference>
<reference evidence="13" key="1">
    <citation type="submission" date="2024-06" db="UniProtKB">
        <authorList>
            <consortium name="Ensembl"/>
        </authorList>
    </citation>
    <scope>IDENTIFICATION</scope>
</reference>
<dbReference type="AlphaFoldDB" id="M3Z036"/>
<dbReference type="GO" id="GO:0007017">
    <property type="term" value="P:microtubule-based process"/>
    <property type="evidence" value="ECO:0007669"/>
    <property type="project" value="InterPro"/>
</dbReference>
<dbReference type="SMART" id="SM00865">
    <property type="entry name" value="Tubulin_C"/>
    <property type="match status" value="1"/>
</dbReference>
<name>M3Z036_MUSPF</name>
<keyword evidence="7" id="KW-0378">Hydrolase</keyword>
<dbReference type="Gene3D" id="1.10.287.600">
    <property type="entry name" value="Helix hairpin bin"/>
    <property type="match status" value="1"/>
</dbReference>
<comment type="cofactor">
    <cofactor evidence="1">
        <name>Mg(2+)</name>
        <dbReference type="ChEBI" id="CHEBI:18420"/>
    </cofactor>
</comment>
<dbReference type="InterPro" id="IPR023123">
    <property type="entry name" value="Tubulin_C"/>
</dbReference>
<sequence>PSECISIHVSQAGVQIGDVFWEPCCWNTSSQPADQMPNDRIIDEEGSFDNFFDEISAGKHVPRAIFVDLEPTVIDEVHTGTYCQFFHGEQLIIVKKDAAKNYAQGYYTTGKIICLVLDRIQESADKCIVPQHFFAFHSFEGAAGFSFTSLPIEISADYGKKSKLEFSIYAATQVSTVIVESYNPTLTTHTTLEHSDCASTVNIQAIFYDIFDNLDNEHTAYTNLNSVDSQFVSSITASLRFDGVLNVDLTIPDQPSPIPCYCIHFLATYASVISAEKAYHEQLSIAEITSVYFEPAKPENMACCLFYYGNMVPKDVNAAIATIKTMCTIQFMDLCPTGLRLINYQPPTMVPGRELATVQGVVCMVTNTGIAEAWAHLDSKFDLMYAKCAFVHWYVGESMEEGEFSVVERLPLRRIMRRFGIDSVKRVYEEGEEY</sequence>
<dbReference type="InterPro" id="IPR037103">
    <property type="entry name" value="Tubulin/FtsZ-like_C"/>
</dbReference>
<evidence type="ECO:0000256" key="1">
    <source>
        <dbReference type="ARBA" id="ARBA00001946"/>
    </source>
</evidence>
<evidence type="ECO:0000256" key="7">
    <source>
        <dbReference type="ARBA" id="ARBA00022801"/>
    </source>
</evidence>
<evidence type="ECO:0000256" key="9">
    <source>
        <dbReference type="ARBA" id="ARBA00023212"/>
    </source>
</evidence>
<evidence type="ECO:0000256" key="5">
    <source>
        <dbReference type="ARBA" id="ARBA00022701"/>
    </source>
</evidence>
<keyword evidence="4" id="KW-0963">Cytoplasm</keyword>
<evidence type="ECO:0000256" key="6">
    <source>
        <dbReference type="ARBA" id="ARBA00022741"/>
    </source>
</evidence>
<keyword evidence="9" id="KW-0206">Cytoskeleton</keyword>
<dbReference type="InterPro" id="IPR008280">
    <property type="entry name" value="Tub_FtsZ_C"/>
</dbReference>
<evidence type="ECO:0000259" key="12">
    <source>
        <dbReference type="SMART" id="SM00865"/>
    </source>
</evidence>
<dbReference type="InterPro" id="IPR036525">
    <property type="entry name" value="Tubulin/FtsZ_GTPase_sf"/>
</dbReference>
<dbReference type="Gene3D" id="3.30.1330.20">
    <property type="entry name" value="Tubulin/FtsZ, C-terminal domain"/>
    <property type="match status" value="1"/>
</dbReference>
<dbReference type="InParanoid" id="M3Z036"/>
<dbReference type="SUPFAM" id="SSF55307">
    <property type="entry name" value="Tubulin C-terminal domain-like"/>
    <property type="match status" value="1"/>
</dbReference>
<dbReference type="eggNOG" id="KOG1376">
    <property type="taxonomic scope" value="Eukaryota"/>
</dbReference>
<dbReference type="GeneTree" id="ENSGT00950000182825"/>
<dbReference type="EMBL" id="AEYP01002904">
    <property type="status" value="NOT_ANNOTATED_CDS"/>
    <property type="molecule type" value="Genomic_DNA"/>
</dbReference>
<protein>
    <submittedName>
        <fullName evidence="13">Uncharacterized protein</fullName>
    </submittedName>
</protein>
<accession>M3Z036</accession>
<dbReference type="HOGENOM" id="CLU_015718_0_0_1"/>
<dbReference type="GO" id="GO:0016787">
    <property type="term" value="F:hydrolase activity"/>
    <property type="evidence" value="ECO:0007669"/>
    <property type="project" value="UniProtKB-KW"/>
</dbReference>
<evidence type="ECO:0000313" key="13">
    <source>
        <dbReference type="Ensembl" id="ENSMPUP00000016947.1"/>
    </source>
</evidence>
<comment type="subcellular location">
    <subcellularLocation>
        <location evidence="2">Cytoplasm</location>
        <location evidence="2">Cytoskeleton</location>
    </subcellularLocation>
</comment>
<dbReference type="InterPro" id="IPR018316">
    <property type="entry name" value="Tubulin/FtsZ_2-layer-sand-dom"/>
</dbReference>
<dbReference type="PRINTS" id="PR01162">
    <property type="entry name" value="ALPHATUBULIN"/>
</dbReference>
<keyword evidence="8" id="KW-0342">GTP-binding</keyword>
<evidence type="ECO:0000259" key="11">
    <source>
        <dbReference type="SMART" id="SM00864"/>
    </source>
</evidence>
<dbReference type="InterPro" id="IPR003008">
    <property type="entry name" value="Tubulin_FtsZ_GTPase"/>
</dbReference>
<evidence type="ECO:0000256" key="2">
    <source>
        <dbReference type="ARBA" id="ARBA00004245"/>
    </source>
</evidence>
<dbReference type="PANTHER" id="PTHR11588">
    <property type="entry name" value="TUBULIN"/>
    <property type="match status" value="1"/>
</dbReference>
<dbReference type="GO" id="GO:0005525">
    <property type="term" value="F:GTP binding"/>
    <property type="evidence" value="ECO:0007669"/>
    <property type="project" value="UniProtKB-KW"/>
</dbReference>
<evidence type="ECO:0000256" key="10">
    <source>
        <dbReference type="ARBA" id="ARBA00049117"/>
    </source>
</evidence>
<dbReference type="InterPro" id="IPR000217">
    <property type="entry name" value="Tubulin"/>
</dbReference>
<evidence type="ECO:0000256" key="4">
    <source>
        <dbReference type="ARBA" id="ARBA00022490"/>
    </source>
</evidence>
<dbReference type="InterPro" id="IPR002452">
    <property type="entry name" value="Alpha_tubulin"/>
</dbReference>
<comment type="catalytic activity">
    <reaction evidence="10">
        <text>GTP + H2O = GDP + phosphate + H(+)</text>
        <dbReference type="Rhea" id="RHEA:19669"/>
        <dbReference type="ChEBI" id="CHEBI:15377"/>
        <dbReference type="ChEBI" id="CHEBI:15378"/>
        <dbReference type="ChEBI" id="CHEBI:37565"/>
        <dbReference type="ChEBI" id="CHEBI:43474"/>
        <dbReference type="ChEBI" id="CHEBI:58189"/>
    </reaction>
    <physiologicalReaction direction="left-to-right" evidence="10">
        <dbReference type="Rhea" id="RHEA:19670"/>
    </physiologicalReaction>
</comment>
<dbReference type="PRINTS" id="PR01161">
    <property type="entry name" value="TUBULIN"/>
</dbReference>
<organism evidence="13">
    <name type="scientific">Mustela putorius furo</name>
    <name type="common">European domestic ferret</name>
    <name type="synonym">Mustela furo</name>
    <dbReference type="NCBI Taxonomy" id="9669"/>
    <lineage>
        <taxon>Eukaryota</taxon>
        <taxon>Metazoa</taxon>
        <taxon>Chordata</taxon>
        <taxon>Craniata</taxon>
        <taxon>Vertebrata</taxon>
        <taxon>Euteleostomi</taxon>
        <taxon>Mammalia</taxon>
        <taxon>Eutheria</taxon>
        <taxon>Laurasiatheria</taxon>
        <taxon>Carnivora</taxon>
        <taxon>Caniformia</taxon>
        <taxon>Musteloidea</taxon>
        <taxon>Mustelidae</taxon>
        <taxon>Mustelinae</taxon>
        <taxon>Mustela</taxon>
    </lineage>
</organism>